<evidence type="ECO:0000313" key="2">
    <source>
        <dbReference type="EMBL" id="EJK75342.1"/>
    </source>
</evidence>
<feature type="region of interest" description="Disordered" evidence="1">
    <location>
        <begin position="1"/>
        <end position="23"/>
    </location>
</feature>
<reference evidence="2 3" key="1">
    <citation type="journal article" date="2012" name="Genome Biol.">
        <title>Genome and low-iron response of an oceanic diatom adapted to chronic iron limitation.</title>
        <authorList>
            <person name="Lommer M."/>
            <person name="Specht M."/>
            <person name="Roy A.S."/>
            <person name="Kraemer L."/>
            <person name="Andreson R."/>
            <person name="Gutowska M.A."/>
            <person name="Wolf J."/>
            <person name="Bergner S.V."/>
            <person name="Schilhabel M.B."/>
            <person name="Klostermeier U.C."/>
            <person name="Beiko R.G."/>
            <person name="Rosenstiel P."/>
            <person name="Hippler M."/>
            <person name="Laroche J."/>
        </authorList>
    </citation>
    <scope>NUCLEOTIDE SEQUENCE [LARGE SCALE GENOMIC DNA]</scope>
    <source>
        <strain evidence="2 3">CCMP1005</strain>
    </source>
</reference>
<feature type="compositionally biased region" description="Basic and acidic residues" evidence="1">
    <location>
        <begin position="314"/>
        <end position="337"/>
    </location>
</feature>
<feature type="compositionally biased region" description="Acidic residues" evidence="1">
    <location>
        <begin position="137"/>
        <end position="148"/>
    </location>
</feature>
<keyword evidence="3" id="KW-1185">Reference proteome</keyword>
<dbReference type="EMBL" id="AGNL01002988">
    <property type="protein sequence ID" value="EJK75342.1"/>
    <property type="molecule type" value="Genomic_DNA"/>
</dbReference>
<feature type="compositionally biased region" description="Basic and acidic residues" evidence="1">
    <location>
        <begin position="490"/>
        <end position="502"/>
    </location>
</feature>
<evidence type="ECO:0008006" key="4">
    <source>
        <dbReference type="Google" id="ProtNLM"/>
    </source>
</evidence>
<protein>
    <recommendedName>
        <fullName evidence="4">A20-type domain-containing protein</fullName>
    </recommendedName>
</protein>
<dbReference type="AlphaFoldDB" id="K0TQ32"/>
<feature type="compositionally biased region" description="Basic and acidic residues" evidence="1">
    <location>
        <begin position="509"/>
        <end position="518"/>
    </location>
</feature>
<sequence length="557" mass="60180">MPARAASSAPEGSRNRKTWPSTSAFTRTVYIYHGTTQPTTRPGWEKLRSKSYLNRAALAMGGGDKRSRSKRKPARYQHDDDGDDVPAAATAVSSDKKKSVDEEAPLPPQPQRQKDDGEGERRGKRSRSKPSRFQEDKQDDDARTDEETTTANAKKKPPLKKISKPAAAAKKVSVAATGRSTPKPVAAQNPKPTDTDPKKGSTRIKIKLSVGKNKGKKRKADPDDVDDEHITEVKVRVRAAKKLIAGHGVAKIAPTTLGKIATPRTAAKLHGETDESSVTETDSAVARNSGGGKNLKVRAGANKASTISSDDNVDDKSKSKVPDNKEMKVKVCVEQKPIHKKPATASFEQENGEGIGDDSRSKSFTSSNGNEVRPGRLCIFQGCDRYKKARCEGYCLKCYKMFVGDAPPANPDAKQDNSDDEGSAKHAKPSTKLAYVPAVKVKDVPSKRKKGEQDLTSTVTVTIRVAGNLLKDVCHASGIDRARAPQAPESKPDEILAHKETAKVGTKGPPKDTTKTDANHAPPSNPDAKQDKPDDEDSFEHAKPSTELAREPVDKDI</sequence>
<evidence type="ECO:0000256" key="1">
    <source>
        <dbReference type="SAM" id="MobiDB-lite"/>
    </source>
</evidence>
<feature type="compositionally biased region" description="Basic residues" evidence="1">
    <location>
        <begin position="153"/>
        <end position="163"/>
    </location>
</feature>
<proteinExistence type="predicted"/>
<feature type="region of interest" description="Disordered" evidence="1">
    <location>
        <begin position="55"/>
        <end position="226"/>
    </location>
</feature>
<organism evidence="2 3">
    <name type="scientific">Thalassiosira oceanica</name>
    <name type="common">Marine diatom</name>
    <dbReference type="NCBI Taxonomy" id="159749"/>
    <lineage>
        <taxon>Eukaryota</taxon>
        <taxon>Sar</taxon>
        <taxon>Stramenopiles</taxon>
        <taxon>Ochrophyta</taxon>
        <taxon>Bacillariophyta</taxon>
        <taxon>Coscinodiscophyceae</taxon>
        <taxon>Thalassiosirophycidae</taxon>
        <taxon>Thalassiosirales</taxon>
        <taxon>Thalassiosiraceae</taxon>
        <taxon>Thalassiosira</taxon>
    </lineage>
</organism>
<evidence type="ECO:0000313" key="3">
    <source>
        <dbReference type="Proteomes" id="UP000266841"/>
    </source>
</evidence>
<feature type="non-terminal residue" evidence="2">
    <location>
        <position position="557"/>
    </location>
</feature>
<gene>
    <name evidence="2" type="ORF">THAOC_02940</name>
</gene>
<comment type="caution">
    <text evidence="2">The sequence shown here is derived from an EMBL/GenBank/DDBJ whole genome shotgun (WGS) entry which is preliminary data.</text>
</comment>
<feature type="compositionally biased region" description="Basic and acidic residues" evidence="1">
    <location>
        <begin position="539"/>
        <end position="557"/>
    </location>
</feature>
<feature type="region of interest" description="Disordered" evidence="1">
    <location>
        <begin position="481"/>
        <end position="557"/>
    </location>
</feature>
<dbReference type="Proteomes" id="UP000266841">
    <property type="component" value="Unassembled WGS sequence"/>
</dbReference>
<feature type="compositionally biased region" description="Basic and acidic residues" evidence="1">
    <location>
        <begin position="112"/>
        <end position="121"/>
    </location>
</feature>
<feature type="region of interest" description="Disordered" evidence="1">
    <location>
        <begin position="267"/>
        <end position="370"/>
    </location>
</feature>
<name>K0TQ32_THAOC</name>
<feature type="region of interest" description="Disordered" evidence="1">
    <location>
        <begin position="407"/>
        <end position="436"/>
    </location>
</feature>
<feature type="compositionally biased region" description="Low complexity" evidence="1">
    <location>
        <begin position="164"/>
        <end position="176"/>
    </location>
</feature>
<accession>K0TQ32</accession>